<dbReference type="SUPFAM" id="SSF46785">
    <property type="entry name" value="Winged helix' DNA-binding domain"/>
    <property type="match status" value="1"/>
</dbReference>
<evidence type="ECO:0000313" key="9">
    <source>
        <dbReference type="Proteomes" id="UP000216444"/>
    </source>
</evidence>
<evidence type="ECO:0000256" key="4">
    <source>
        <dbReference type="ARBA" id="ARBA00023163"/>
    </source>
</evidence>
<dbReference type="Gene3D" id="1.10.10.10">
    <property type="entry name" value="Winged helix-like DNA-binding domain superfamily/Winged helix DNA-binding domain"/>
    <property type="match status" value="1"/>
</dbReference>
<reference evidence="8 9" key="1">
    <citation type="journal article" date="2017" name="BMC Genomics">
        <title>Comparative genomic and phylogenomic analyses of the Bifidobacteriaceae family.</title>
        <authorList>
            <person name="Lugli G.A."/>
            <person name="Milani C."/>
            <person name="Turroni F."/>
            <person name="Duranti S."/>
            <person name="Mancabelli L."/>
            <person name="Mangifesta M."/>
            <person name="Ferrario C."/>
            <person name="Modesto M."/>
            <person name="Mattarelli P."/>
            <person name="Jiri K."/>
            <person name="van Sinderen D."/>
            <person name="Ventura M."/>
        </authorList>
    </citation>
    <scope>NUCLEOTIDE SEQUENCE [LARGE SCALE GENOMIC DNA]</scope>
    <source>
        <strain evidence="8 9">DSM 100201</strain>
    </source>
</reference>
<evidence type="ECO:0000313" key="8">
    <source>
        <dbReference type="EMBL" id="OZG56960.1"/>
    </source>
</evidence>
<keyword evidence="2 6" id="KW-0805">Transcription regulation</keyword>
<dbReference type="Proteomes" id="UP000216444">
    <property type="component" value="Unassembled WGS sequence"/>
</dbReference>
<keyword evidence="4 6" id="KW-0804">Transcription</keyword>
<dbReference type="InterPro" id="IPR029016">
    <property type="entry name" value="GAF-like_dom_sf"/>
</dbReference>
<gene>
    <name evidence="6" type="primary">hrcA</name>
    <name evidence="8" type="ORF">BTIS_1622</name>
</gene>
<evidence type="ECO:0000256" key="1">
    <source>
        <dbReference type="ARBA" id="ARBA00022491"/>
    </source>
</evidence>
<dbReference type="InterPro" id="IPR023120">
    <property type="entry name" value="WHTH_transcript_rep_HrcA_IDD"/>
</dbReference>
<dbReference type="Gene3D" id="3.30.450.40">
    <property type="match status" value="1"/>
</dbReference>
<comment type="function">
    <text evidence="5 6">Negative regulator of class I heat shock genes (grpE-dnaK-dnaJ and groELS operons). Prevents heat-shock induction of these operons.</text>
</comment>
<keyword evidence="3 6" id="KW-0346">Stress response</keyword>
<dbReference type="InterPro" id="IPR036390">
    <property type="entry name" value="WH_DNA-bd_sf"/>
</dbReference>
<dbReference type="Pfam" id="PF01628">
    <property type="entry name" value="HrcA"/>
    <property type="match status" value="1"/>
</dbReference>
<keyword evidence="9" id="KW-1185">Reference proteome</keyword>
<dbReference type="PANTHER" id="PTHR34824">
    <property type="entry name" value="HEAT-INDUCIBLE TRANSCRIPTION REPRESSOR HRCA"/>
    <property type="match status" value="1"/>
</dbReference>
<dbReference type="InterPro" id="IPR021153">
    <property type="entry name" value="HrcA_C"/>
</dbReference>
<organism evidence="8 9">
    <name type="scientific">Bifidobacterium tissieri</name>
    <dbReference type="NCBI Taxonomy" id="1630162"/>
    <lineage>
        <taxon>Bacteria</taxon>
        <taxon>Bacillati</taxon>
        <taxon>Actinomycetota</taxon>
        <taxon>Actinomycetes</taxon>
        <taxon>Bifidobacteriales</taxon>
        <taxon>Bifidobacteriaceae</taxon>
        <taxon>Bifidobacterium</taxon>
    </lineage>
</organism>
<dbReference type="PANTHER" id="PTHR34824:SF1">
    <property type="entry name" value="HEAT-INDUCIBLE TRANSCRIPTION REPRESSOR HRCA"/>
    <property type="match status" value="1"/>
</dbReference>
<dbReference type="NCBIfam" id="TIGR00331">
    <property type="entry name" value="hrcA"/>
    <property type="match status" value="1"/>
</dbReference>
<dbReference type="GO" id="GO:0045892">
    <property type="term" value="P:negative regulation of DNA-templated transcription"/>
    <property type="evidence" value="ECO:0007669"/>
    <property type="project" value="UniProtKB-UniRule"/>
</dbReference>
<dbReference type="EMBL" id="MWWV01000012">
    <property type="protein sequence ID" value="OZG56960.1"/>
    <property type="molecule type" value="Genomic_DNA"/>
</dbReference>
<feature type="domain" description="Heat-inducible transcription repressor HrcA C-terminal" evidence="7">
    <location>
        <begin position="103"/>
        <end position="342"/>
    </location>
</feature>
<accession>A0A261FCT4</accession>
<dbReference type="HAMAP" id="MF_00081">
    <property type="entry name" value="HrcA"/>
    <property type="match status" value="1"/>
</dbReference>
<proteinExistence type="inferred from homology"/>
<dbReference type="Gene3D" id="3.30.390.60">
    <property type="entry name" value="Heat-inducible transcription repressor hrca homolog, domain 3"/>
    <property type="match status" value="1"/>
</dbReference>
<evidence type="ECO:0000256" key="6">
    <source>
        <dbReference type="HAMAP-Rule" id="MF_00081"/>
    </source>
</evidence>
<evidence type="ECO:0000256" key="3">
    <source>
        <dbReference type="ARBA" id="ARBA00023016"/>
    </source>
</evidence>
<dbReference type="PIRSF" id="PIRSF005485">
    <property type="entry name" value="HrcA"/>
    <property type="match status" value="1"/>
</dbReference>
<dbReference type="GO" id="GO:0003677">
    <property type="term" value="F:DNA binding"/>
    <property type="evidence" value="ECO:0007669"/>
    <property type="project" value="InterPro"/>
</dbReference>
<name>A0A261FCT4_9BIFI</name>
<dbReference type="FunFam" id="1.10.10.10:FF:000049">
    <property type="entry name" value="Heat-inducible transcription repressor HrcA"/>
    <property type="match status" value="1"/>
</dbReference>
<dbReference type="AlphaFoldDB" id="A0A261FCT4"/>
<dbReference type="RefSeq" id="WP_094664430.1">
    <property type="nucleotide sequence ID" value="NZ_MWWV01000012.1"/>
</dbReference>
<comment type="similarity">
    <text evidence="6">Belongs to the HrcA family.</text>
</comment>
<sequence length="370" mass="39633">MANERRMLVLRAVIEDYIRTQEPVGSAALTRGHKLGVSSATVRNDMAALEDEGYLVQPHTSAGRIPTEKGYRYFVDKLATVVPLSKAQKRGIRTFLSGSVNLDDTLRRSARLLAQITGQVAVVASPSLARSALRHIEMVPVSTVTVLVVVITDTGRVEQRTIVSAGRPSDDVLNQLVSRINTVCQGESLRRAGDDVRLFAQDDPDPSIRAFLEATARVLDELATQEQASNLYMAGTSQLAHQSASDMASLASLFDALEEQAVLMRLMTALTEVSQLHGVGIAIGSETHTPGLMHASVITSGYGQSTAGTTDAEDGSTNGSSVEPVAFVGSIGPTHMDYASTIPAVRAVAKYLTEFMRNEEGKTDSDDDTD</sequence>
<comment type="caution">
    <text evidence="8">The sequence shown here is derived from an EMBL/GenBank/DDBJ whole genome shotgun (WGS) entry which is preliminary data.</text>
</comment>
<evidence type="ECO:0000256" key="5">
    <source>
        <dbReference type="ARBA" id="ARBA00055319"/>
    </source>
</evidence>
<evidence type="ECO:0000259" key="7">
    <source>
        <dbReference type="Pfam" id="PF01628"/>
    </source>
</evidence>
<keyword evidence="1 6" id="KW-0678">Repressor</keyword>
<evidence type="ECO:0000256" key="2">
    <source>
        <dbReference type="ARBA" id="ARBA00023015"/>
    </source>
</evidence>
<dbReference type="SUPFAM" id="SSF55781">
    <property type="entry name" value="GAF domain-like"/>
    <property type="match status" value="1"/>
</dbReference>
<dbReference type="InterPro" id="IPR036388">
    <property type="entry name" value="WH-like_DNA-bd_sf"/>
</dbReference>
<protein>
    <recommendedName>
        <fullName evidence="6">Heat-inducible transcription repressor HrcA</fullName>
    </recommendedName>
</protein>
<dbReference type="InterPro" id="IPR002571">
    <property type="entry name" value="HrcA"/>
</dbReference>